<feature type="transmembrane region" description="Helical" evidence="1">
    <location>
        <begin position="7"/>
        <end position="29"/>
    </location>
</feature>
<gene>
    <name evidence="2" type="ORF">J2Z37_003277</name>
</gene>
<keyword evidence="1" id="KW-0472">Membrane</keyword>
<keyword evidence="1" id="KW-1133">Transmembrane helix</keyword>
<keyword evidence="3" id="KW-1185">Reference proteome</keyword>
<protein>
    <recommendedName>
        <fullName evidence="4">Holin-like toxin</fullName>
    </recommendedName>
</protein>
<name>A0ABS4GSQ9_9BACL</name>
<comment type="caution">
    <text evidence="2">The sequence shown here is derived from an EMBL/GenBank/DDBJ whole genome shotgun (WGS) entry which is preliminary data.</text>
</comment>
<dbReference type="Pfam" id="PF16935">
    <property type="entry name" value="Hol_Tox"/>
    <property type="match status" value="1"/>
</dbReference>
<reference evidence="2 3" key="1">
    <citation type="submission" date="2021-03" db="EMBL/GenBank/DDBJ databases">
        <title>Genomic Encyclopedia of Type Strains, Phase IV (KMG-IV): sequencing the most valuable type-strain genomes for metagenomic binning, comparative biology and taxonomic classification.</title>
        <authorList>
            <person name="Goeker M."/>
        </authorList>
    </citation>
    <scope>NUCLEOTIDE SEQUENCE [LARGE SCALE GENOMIC DNA]</scope>
    <source>
        <strain evidence="2 3">DSM 24738</strain>
    </source>
</reference>
<sequence length="35" mass="3844">MMTVYKALNLVIGFGHLVVTIILIVVTILSSNKNK</sequence>
<organism evidence="2 3">
    <name type="scientific">Ammoniphilus resinae</name>
    <dbReference type="NCBI Taxonomy" id="861532"/>
    <lineage>
        <taxon>Bacteria</taxon>
        <taxon>Bacillati</taxon>
        <taxon>Bacillota</taxon>
        <taxon>Bacilli</taxon>
        <taxon>Bacillales</taxon>
        <taxon>Paenibacillaceae</taxon>
        <taxon>Aneurinibacillus group</taxon>
        <taxon>Ammoniphilus</taxon>
    </lineage>
</organism>
<evidence type="ECO:0008006" key="4">
    <source>
        <dbReference type="Google" id="ProtNLM"/>
    </source>
</evidence>
<proteinExistence type="predicted"/>
<evidence type="ECO:0000313" key="3">
    <source>
        <dbReference type="Proteomes" id="UP001519343"/>
    </source>
</evidence>
<accession>A0ABS4GSQ9</accession>
<dbReference type="Proteomes" id="UP001519343">
    <property type="component" value="Unassembled WGS sequence"/>
</dbReference>
<evidence type="ECO:0000256" key="1">
    <source>
        <dbReference type="SAM" id="Phobius"/>
    </source>
</evidence>
<evidence type="ECO:0000313" key="2">
    <source>
        <dbReference type="EMBL" id="MBP1933264.1"/>
    </source>
</evidence>
<dbReference type="EMBL" id="JAGGKT010000010">
    <property type="protein sequence ID" value="MBP1933264.1"/>
    <property type="molecule type" value="Genomic_DNA"/>
</dbReference>
<keyword evidence="1" id="KW-0812">Transmembrane</keyword>
<dbReference type="InterPro" id="IPR031616">
    <property type="entry name" value="BsrE-like"/>
</dbReference>
<dbReference type="RefSeq" id="WP_245203857.1">
    <property type="nucleotide sequence ID" value="NZ_JAGGKT010000010.1"/>
</dbReference>